<protein>
    <submittedName>
        <fullName evidence="1">Uncharacterized protein</fullName>
    </submittedName>
</protein>
<sequence>MDEPKLETIRKNLGVEDHIPFFGYLIYRGDSDEFLAKFDISSERVLKGWHKFPDQAKSFKKVLEANRVCQQLELDPGICEIMIGFDLGKQIVVGPLDNDIVSEN</sequence>
<evidence type="ECO:0000313" key="2">
    <source>
        <dbReference type="Proteomes" id="UP000095230"/>
    </source>
</evidence>
<dbReference type="Proteomes" id="UP000095230">
    <property type="component" value="Unassembled WGS sequence"/>
</dbReference>
<organism evidence="1 2">
    <name type="scientific">Shewanella colwelliana</name>
    <name type="common">Alteromonas colwelliana</name>
    <dbReference type="NCBI Taxonomy" id="23"/>
    <lineage>
        <taxon>Bacteria</taxon>
        <taxon>Pseudomonadati</taxon>
        <taxon>Pseudomonadota</taxon>
        <taxon>Gammaproteobacteria</taxon>
        <taxon>Alteromonadales</taxon>
        <taxon>Shewanellaceae</taxon>
        <taxon>Shewanella</taxon>
    </lineage>
</organism>
<evidence type="ECO:0000313" key="1">
    <source>
        <dbReference type="EMBL" id="OEG75636.1"/>
    </source>
</evidence>
<dbReference type="AlphaFoldDB" id="A0A1E5IYR1"/>
<dbReference type="EMBL" id="MCBT01000003">
    <property type="protein sequence ID" value="OEG75636.1"/>
    <property type="molecule type" value="Genomic_DNA"/>
</dbReference>
<name>A0A1E5IYR1_SHECO</name>
<proteinExistence type="predicted"/>
<accession>A0A1E5IYR1</accession>
<dbReference type="RefSeq" id="WP_069670051.1">
    <property type="nucleotide sequence ID" value="NZ_MCBT01000003.1"/>
</dbReference>
<gene>
    <name evidence="1" type="ORF">BEL05_17590</name>
</gene>
<comment type="caution">
    <text evidence="1">The sequence shown here is derived from an EMBL/GenBank/DDBJ whole genome shotgun (WGS) entry which is preliminary data.</text>
</comment>
<reference evidence="1 2" key="1">
    <citation type="submission" date="2016-07" db="EMBL/GenBank/DDBJ databases">
        <title>Whole-genome of two Shewanella species isolated from a digestive organ of sea cucumber Apostichopus japonicus Selenka 1867.</title>
        <authorList>
            <person name="Hong H.-H."/>
            <person name="Choi H."/>
            <person name="Cheon S."/>
            <person name="Oh J.-S."/>
            <person name="Lee H.-G."/>
            <person name="Park C."/>
        </authorList>
    </citation>
    <scope>NUCLEOTIDE SEQUENCE [LARGE SCALE GENOMIC DNA]</scope>
    <source>
        <strain evidence="1 2">CSB03KR</strain>
    </source>
</reference>
<dbReference type="OrthoDB" id="6268968at2"/>